<accession>A0A0A1ZX72</accession>
<dbReference type="Proteomes" id="UP000030491">
    <property type="component" value="Unassembled WGS sequence"/>
</dbReference>
<evidence type="ECO:0000313" key="1">
    <source>
        <dbReference type="EMBL" id="KGF93161.1"/>
    </source>
</evidence>
<protein>
    <submittedName>
        <fullName evidence="1">Uncharacterized protein</fullName>
    </submittedName>
</protein>
<proteinExistence type="predicted"/>
<comment type="caution">
    <text evidence="1">The sequence shown here is derived from an EMBL/GenBank/DDBJ whole genome shotgun (WGS) entry which is preliminary data.</text>
</comment>
<gene>
    <name evidence="1" type="ORF">EU93_0337</name>
</gene>
<organism evidence="1 2">
    <name type="scientific">Prochlorococcus marinus str. MIT 9116</name>
    <dbReference type="NCBI Taxonomy" id="167544"/>
    <lineage>
        <taxon>Bacteria</taxon>
        <taxon>Bacillati</taxon>
        <taxon>Cyanobacteriota</taxon>
        <taxon>Cyanophyceae</taxon>
        <taxon>Synechococcales</taxon>
        <taxon>Prochlorococcaceae</taxon>
        <taxon>Prochlorococcus</taxon>
    </lineage>
</organism>
<dbReference type="AlphaFoldDB" id="A0A0A1ZX72"/>
<name>A0A0A1ZX72_PROMR</name>
<reference evidence="2" key="1">
    <citation type="journal article" date="2014" name="Sci. Data">
        <title>Genomes of diverse isolates of the marine cyanobacterium Prochlorococcus.</title>
        <authorList>
            <person name="Biller S."/>
            <person name="Berube P."/>
            <person name="Thompson J."/>
            <person name="Kelly L."/>
            <person name="Roggensack S."/>
            <person name="Awad L."/>
            <person name="Roache-Johnson K."/>
            <person name="Ding H."/>
            <person name="Giovannoni S.J."/>
            <person name="Moore L.R."/>
            <person name="Chisholm S.W."/>
        </authorList>
    </citation>
    <scope>NUCLEOTIDE SEQUENCE [LARGE SCALE GENOMIC DNA]</scope>
</reference>
<dbReference type="EMBL" id="JNAJ01000004">
    <property type="protein sequence ID" value="KGF93161.1"/>
    <property type="molecule type" value="Genomic_DNA"/>
</dbReference>
<evidence type="ECO:0000313" key="2">
    <source>
        <dbReference type="Proteomes" id="UP000030491"/>
    </source>
</evidence>
<sequence>MYISTSWKLIHNLNTFLNPKTVSRNEKNKILIYSISKS</sequence>